<keyword evidence="3" id="KW-1185">Reference proteome</keyword>
<sequence length="120" mass="13535">MEESITDFSNNLTEISANEPNKSIGRDFSFTVNHPFVKFHGDGVIFCRENLRDNVVVNIAIDKVSKNVGAGQPKVVYETGSKSEDKSRNRSKAETDEELEEKTEKEVEGKTEEDVEHETK</sequence>
<feature type="compositionally biased region" description="Basic and acidic residues" evidence="1">
    <location>
        <begin position="102"/>
        <end position="120"/>
    </location>
</feature>
<evidence type="ECO:0000313" key="2">
    <source>
        <dbReference type="EMBL" id="KAL3501739.1"/>
    </source>
</evidence>
<proteinExistence type="predicted"/>
<feature type="region of interest" description="Disordered" evidence="1">
    <location>
        <begin position="70"/>
        <end position="120"/>
    </location>
</feature>
<name>A0ABD2Y774_9GENT</name>
<comment type="caution">
    <text evidence="2">The sequence shown here is derived from an EMBL/GenBank/DDBJ whole genome shotgun (WGS) entry which is preliminary data.</text>
</comment>
<evidence type="ECO:0000256" key="1">
    <source>
        <dbReference type="SAM" id="MobiDB-lite"/>
    </source>
</evidence>
<organism evidence="2 3">
    <name type="scientific">Cinchona calisaya</name>
    <dbReference type="NCBI Taxonomy" id="153742"/>
    <lineage>
        <taxon>Eukaryota</taxon>
        <taxon>Viridiplantae</taxon>
        <taxon>Streptophyta</taxon>
        <taxon>Embryophyta</taxon>
        <taxon>Tracheophyta</taxon>
        <taxon>Spermatophyta</taxon>
        <taxon>Magnoliopsida</taxon>
        <taxon>eudicotyledons</taxon>
        <taxon>Gunneridae</taxon>
        <taxon>Pentapetalae</taxon>
        <taxon>asterids</taxon>
        <taxon>lamiids</taxon>
        <taxon>Gentianales</taxon>
        <taxon>Rubiaceae</taxon>
        <taxon>Cinchonoideae</taxon>
        <taxon>Cinchoneae</taxon>
        <taxon>Cinchona</taxon>
    </lineage>
</organism>
<feature type="compositionally biased region" description="Basic and acidic residues" evidence="1">
    <location>
        <begin position="81"/>
        <end position="94"/>
    </location>
</feature>
<protein>
    <submittedName>
        <fullName evidence="2">Uncharacterized protein</fullName>
    </submittedName>
</protein>
<gene>
    <name evidence="2" type="ORF">ACH5RR_036188</name>
</gene>
<dbReference type="EMBL" id="JBJUIK010000015">
    <property type="protein sequence ID" value="KAL3501739.1"/>
    <property type="molecule type" value="Genomic_DNA"/>
</dbReference>
<reference evidence="2 3" key="1">
    <citation type="submission" date="2024-11" db="EMBL/GenBank/DDBJ databases">
        <title>A near-complete genome assembly of Cinchona calisaya.</title>
        <authorList>
            <person name="Lian D.C."/>
            <person name="Zhao X.W."/>
            <person name="Wei L."/>
        </authorList>
    </citation>
    <scope>NUCLEOTIDE SEQUENCE [LARGE SCALE GENOMIC DNA]</scope>
    <source>
        <tissue evidence="2">Nenye</tissue>
    </source>
</reference>
<dbReference type="Proteomes" id="UP001630127">
    <property type="component" value="Unassembled WGS sequence"/>
</dbReference>
<accession>A0ABD2Y774</accession>
<dbReference type="AlphaFoldDB" id="A0ABD2Y774"/>
<evidence type="ECO:0000313" key="3">
    <source>
        <dbReference type="Proteomes" id="UP001630127"/>
    </source>
</evidence>